<evidence type="ECO:0000313" key="1">
    <source>
        <dbReference type="EMBL" id="GAF91524.1"/>
    </source>
</evidence>
<protein>
    <submittedName>
        <fullName evidence="1">Uncharacterized protein</fullName>
    </submittedName>
</protein>
<feature type="non-terminal residue" evidence="1">
    <location>
        <position position="1"/>
    </location>
</feature>
<dbReference type="AlphaFoldDB" id="X0TE92"/>
<dbReference type="EMBL" id="BARS01010257">
    <property type="protein sequence ID" value="GAF91524.1"/>
    <property type="molecule type" value="Genomic_DNA"/>
</dbReference>
<dbReference type="InterPro" id="IPR029063">
    <property type="entry name" value="SAM-dependent_MTases_sf"/>
</dbReference>
<name>X0TE92_9ZZZZ</name>
<dbReference type="Gene3D" id="3.40.50.150">
    <property type="entry name" value="Vaccinia Virus protein VP39"/>
    <property type="match status" value="1"/>
</dbReference>
<gene>
    <name evidence="1" type="ORF">S01H1_19062</name>
</gene>
<organism evidence="1">
    <name type="scientific">marine sediment metagenome</name>
    <dbReference type="NCBI Taxonomy" id="412755"/>
    <lineage>
        <taxon>unclassified sequences</taxon>
        <taxon>metagenomes</taxon>
        <taxon>ecological metagenomes</taxon>
    </lineage>
</organism>
<feature type="non-terminal residue" evidence="1">
    <location>
        <position position="315"/>
    </location>
</feature>
<proteinExistence type="predicted"/>
<comment type="caution">
    <text evidence="1">The sequence shown here is derived from an EMBL/GenBank/DDBJ whole genome shotgun (WGS) entry which is preliminary data.</text>
</comment>
<reference evidence="1" key="1">
    <citation type="journal article" date="2014" name="Front. Microbiol.">
        <title>High frequency of phylogenetically diverse reductive dehalogenase-homologous genes in deep subseafloor sedimentary metagenomes.</title>
        <authorList>
            <person name="Kawai M."/>
            <person name="Futagami T."/>
            <person name="Toyoda A."/>
            <person name="Takaki Y."/>
            <person name="Nishi S."/>
            <person name="Hori S."/>
            <person name="Arai W."/>
            <person name="Tsubouchi T."/>
            <person name="Morono Y."/>
            <person name="Uchiyama I."/>
            <person name="Ito T."/>
            <person name="Fujiyama A."/>
            <person name="Inagaki F."/>
            <person name="Takami H."/>
        </authorList>
    </citation>
    <scope>NUCLEOTIDE SEQUENCE</scope>
    <source>
        <strain evidence="1">Expedition CK06-06</strain>
    </source>
</reference>
<sequence>IDINFVNQSLLKSLGATLLDVFPYVRLYRPADNALVFLASNAPVSLESSLAQADDSMTDFYNRRGLHDVHDLAAMLTFTTEQLASYCENAPLNTDDSNLLATHSLRLMLPGEKKRLDDSLTQGDAMLDSEGLRAELNLDLDYLGQLFQSNNQMARAQALIASIQDETERKLVQARIQLVQGKLRDCAASVQSILAQEPQNQAALEIEAMRAVAERRPISNGIIKQLADPGRAVAEAWNDARNQDWQAVAKLDSRLSQATPKDICFVNALFLRVGWRNQSGIPQNGVEAIDLLQKYVPYSEQTMFLLPWAYAGLLA</sequence>
<accession>X0TE92</accession>